<keyword evidence="3" id="KW-1185">Reference proteome</keyword>
<proteinExistence type="predicted"/>
<dbReference type="AlphaFoldDB" id="A0AAV2GP16"/>
<accession>A0AAV2GP16</accession>
<dbReference type="EMBL" id="OZ034822">
    <property type="protein sequence ID" value="CAL1412503.1"/>
    <property type="molecule type" value="Genomic_DNA"/>
</dbReference>
<gene>
    <name evidence="2" type="ORF">LTRI10_LOCUS51793</name>
</gene>
<dbReference type="Proteomes" id="UP001497516">
    <property type="component" value="Chromosome 9"/>
</dbReference>
<evidence type="ECO:0000313" key="2">
    <source>
        <dbReference type="EMBL" id="CAL1412503.1"/>
    </source>
</evidence>
<organism evidence="2 3">
    <name type="scientific">Linum trigynum</name>
    <dbReference type="NCBI Taxonomy" id="586398"/>
    <lineage>
        <taxon>Eukaryota</taxon>
        <taxon>Viridiplantae</taxon>
        <taxon>Streptophyta</taxon>
        <taxon>Embryophyta</taxon>
        <taxon>Tracheophyta</taxon>
        <taxon>Spermatophyta</taxon>
        <taxon>Magnoliopsida</taxon>
        <taxon>eudicotyledons</taxon>
        <taxon>Gunneridae</taxon>
        <taxon>Pentapetalae</taxon>
        <taxon>rosids</taxon>
        <taxon>fabids</taxon>
        <taxon>Malpighiales</taxon>
        <taxon>Linaceae</taxon>
        <taxon>Linum</taxon>
    </lineage>
</organism>
<reference evidence="2 3" key="1">
    <citation type="submission" date="2024-04" db="EMBL/GenBank/DDBJ databases">
        <authorList>
            <person name="Fracassetti M."/>
        </authorList>
    </citation>
    <scope>NUCLEOTIDE SEQUENCE [LARGE SCALE GENOMIC DNA]</scope>
</reference>
<evidence type="ECO:0000313" key="3">
    <source>
        <dbReference type="Proteomes" id="UP001497516"/>
    </source>
</evidence>
<dbReference type="PANTHER" id="PTHR11439">
    <property type="entry name" value="GAG-POL-RELATED RETROTRANSPOSON"/>
    <property type="match status" value="1"/>
</dbReference>
<feature type="domain" description="Reverse transcriptase Ty1/copia-type" evidence="1">
    <location>
        <begin position="8"/>
        <end position="141"/>
    </location>
</feature>
<name>A0AAV2GP16_9ROSI</name>
<dbReference type="PANTHER" id="PTHR11439:SF455">
    <property type="entry name" value="RLK (RECEPTOR-LIKE PROTEIN KINASE) 8, PUTATIVE-RELATED"/>
    <property type="match status" value="1"/>
</dbReference>
<protein>
    <recommendedName>
        <fullName evidence="1">Reverse transcriptase Ty1/copia-type domain-containing protein</fullName>
    </recommendedName>
</protein>
<dbReference type="Pfam" id="PF07727">
    <property type="entry name" value="RVT_2"/>
    <property type="match status" value="1"/>
</dbReference>
<sequence>MQQASGFKDHVCRLNCAIYGLCQAPRAWYTDLSNFLLEFVFRKTLSDSALFVYNRNGMLLYFLVYADDLLLTGNNDQLLYVFRAALSNWFSLKSLGDVHYFLWIKFIPTDSSYLLSQHKYMKDVLQRFNMLDDASAPTPMASMTALSLSTQPDIALSVNKLSPFTHSPKASHLHCVKRLLRYVAGTLNHGLAIYRPSQPLTL</sequence>
<dbReference type="InterPro" id="IPR013103">
    <property type="entry name" value="RVT_2"/>
</dbReference>
<dbReference type="SUPFAM" id="SSF56672">
    <property type="entry name" value="DNA/RNA polymerases"/>
    <property type="match status" value="1"/>
</dbReference>
<dbReference type="InterPro" id="IPR043502">
    <property type="entry name" value="DNA/RNA_pol_sf"/>
</dbReference>
<evidence type="ECO:0000259" key="1">
    <source>
        <dbReference type="Pfam" id="PF07727"/>
    </source>
</evidence>